<dbReference type="GO" id="GO:0005930">
    <property type="term" value="C:axoneme"/>
    <property type="evidence" value="ECO:0007669"/>
    <property type="project" value="Ensembl"/>
</dbReference>
<evidence type="ECO:0000256" key="1">
    <source>
        <dbReference type="SAM" id="MobiDB-lite"/>
    </source>
</evidence>
<gene>
    <name evidence="2 4" type="primary">GPBP1L1</name>
</gene>
<protein>
    <submittedName>
        <fullName evidence="2">GC-rich promoter binding protein 1 like 1</fullName>
    </submittedName>
</protein>
<dbReference type="PANTHER" id="PTHR33820">
    <property type="entry name" value="COILED-COIL DOMAIN-CONTAINING PROTEIN 17"/>
    <property type="match status" value="1"/>
</dbReference>
<dbReference type="VGNC" id="VGNC:73023">
    <property type="gene designation" value="GPBP1L1"/>
</dbReference>
<feature type="compositionally biased region" description="Pro residues" evidence="1">
    <location>
        <begin position="361"/>
        <end position="374"/>
    </location>
</feature>
<feature type="region of interest" description="Disordered" evidence="1">
    <location>
        <begin position="354"/>
        <end position="384"/>
    </location>
</feature>
<dbReference type="InParanoid" id="A0A5F7ZD34"/>
<dbReference type="InterPro" id="IPR038800">
    <property type="entry name" value="CCDC17"/>
</dbReference>
<dbReference type="SMR" id="A0A5F7ZD34"/>
<evidence type="ECO:0000313" key="2">
    <source>
        <dbReference type="Ensembl" id="ENSMMUP00000062517.1"/>
    </source>
</evidence>
<evidence type="ECO:0000313" key="3">
    <source>
        <dbReference type="Proteomes" id="UP000006718"/>
    </source>
</evidence>
<dbReference type="AlphaFoldDB" id="A0A5F7ZD34"/>
<keyword evidence="3" id="KW-1185">Reference proteome</keyword>
<reference evidence="2" key="3">
    <citation type="submission" date="2025-08" db="UniProtKB">
        <authorList>
            <consortium name="Ensembl"/>
        </authorList>
    </citation>
    <scope>IDENTIFICATION</scope>
    <source>
        <strain evidence="2">17573</strain>
    </source>
</reference>
<sequence>MALERMVSCRAAVPACSPLGEALAEQSLRTQIPKPVAVKHQMTMPGTLLATHTQRFCIGHPTQEKTFGAQASVATEPQGAAVVPQDLQGLPDQQASKSALKRLTEEVQWLRLSLQEMRPWITEVPRVLAGSWTRSEARPQSPMSEAVGSPSERLRALLRTRARRVAETEAQSWALQRRGQELSRRLQGVACTRGGISRLFGLEQEIRELRTEAGRTRGVLEVLGARIQELQAEPGNPLSSGRKAKLYSPVLKANPGTLAAEIGALREAYIRDGGRDPGVLGQIWQLQVQASALELQRSQTRRGRAGATSGELPVVEAENRRLEAEILALQMQRSQAALGPRDLRLLWGASLQPKGRRDPPLLSPPVAPPLPPLPGFTEPQLPGTMTRNLGLYPHFLQPTSDVLGPAPYDPGAGLVIFYDFLRGLEASWIWVQLRTDLARDGQDTGGTTALPPAICLPPPPAPGPMGNCAILASRQPVPRLPPSPSVSLVCELQVWQGLAWARAPQPKAWVSLGLFDQDQRVLSGRWRLPLRALPLDPSLSLRQLNGIPQVSVVGGDWAYSKVQVQYHFISPQAGQAELFLRLVNARDAAVQTLAEINPASAHEYQYPPLVRAQLQLGTPQLPIPVWPAFIDHCMPVITNAFLFDPHISMKSYYVTDKEIKAGPG</sequence>
<organism evidence="2 3">
    <name type="scientific">Macaca mulatta</name>
    <name type="common">Rhesus macaque</name>
    <dbReference type="NCBI Taxonomy" id="9544"/>
    <lineage>
        <taxon>Eukaryota</taxon>
        <taxon>Metazoa</taxon>
        <taxon>Chordata</taxon>
        <taxon>Craniata</taxon>
        <taxon>Vertebrata</taxon>
        <taxon>Euteleostomi</taxon>
        <taxon>Mammalia</taxon>
        <taxon>Eutheria</taxon>
        <taxon>Euarchontoglires</taxon>
        <taxon>Primates</taxon>
        <taxon>Haplorrhini</taxon>
        <taxon>Catarrhini</taxon>
        <taxon>Cercopithecidae</taxon>
        <taxon>Cercopithecinae</taxon>
        <taxon>Macaca</taxon>
    </lineage>
</organism>
<dbReference type="Ensembl" id="ENSMMUT00000089702.1">
    <property type="protein sequence ID" value="ENSMMUP00000062517.1"/>
    <property type="gene ID" value="ENSMMUG00000001960.4"/>
</dbReference>
<dbReference type="Bgee" id="ENSMMUG00000001960">
    <property type="expression patterns" value="Expressed in colon and 22 other cell types or tissues"/>
</dbReference>
<reference evidence="2" key="2">
    <citation type="submission" date="2019-01" db="EMBL/GenBank/DDBJ databases">
        <authorList>
            <person name="Graves T."/>
            <person name="Eichler E.E."/>
            <person name="Wilson R.K."/>
        </authorList>
    </citation>
    <scope>NUCLEOTIDE SEQUENCE [LARGE SCALE GENOMIC DNA]</scope>
    <source>
        <strain evidence="2">17573</strain>
    </source>
</reference>
<reference evidence="2" key="4">
    <citation type="submission" date="2025-09" db="UniProtKB">
        <authorList>
            <consortium name="Ensembl"/>
        </authorList>
    </citation>
    <scope>IDENTIFICATION</scope>
    <source>
        <strain evidence="2">17573</strain>
    </source>
</reference>
<dbReference type="GeneTree" id="ENSGT00390000006459"/>
<accession>A0A5F7ZD34</accession>
<dbReference type="VEuPathDB" id="HostDB:ENSMMUG00000001960"/>
<evidence type="ECO:0000313" key="4">
    <source>
        <dbReference type="VGNC" id="VGNC:73023"/>
    </source>
</evidence>
<dbReference type="PANTHER" id="PTHR33820:SF4">
    <property type="entry name" value="COILED-COIL DOMAIN-CONTAINING PROTEIN 17"/>
    <property type="match status" value="1"/>
</dbReference>
<reference evidence="3" key="1">
    <citation type="journal article" date="2007" name="Science">
        <title>Evolutionary and biomedical insights from the rhesus macaque genome.</title>
        <authorList>
            <person name="Gibbs R.A."/>
            <person name="Rogers J."/>
            <person name="Katze M.G."/>
            <person name="Bumgarner R."/>
            <person name="Weinstock G.M."/>
            <person name="Mardis E.R."/>
            <person name="Remington K.A."/>
            <person name="Strausberg R.L."/>
            <person name="Venter J.C."/>
            <person name="Wilson R.K."/>
            <person name="Batzer M.A."/>
            <person name="Bustamante C.D."/>
            <person name="Eichler E.E."/>
            <person name="Hahn M.W."/>
            <person name="Hardison R.C."/>
            <person name="Makova K.D."/>
            <person name="Miller W."/>
            <person name="Milosavljevic A."/>
            <person name="Palermo R.E."/>
            <person name="Siepel A."/>
            <person name="Sikela J.M."/>
            <person name="Attaway T."/>
            <person name="Bell S."/>
            <person name="Bernard K.E."/>
            <person name="Buhay C.J."/>
            <person name="Chandrabose M.N."/>
            <person name="Dao M."/>
            <person name="Davis C."/>
            <person name="Delehaunty K.D."/>
            <person name="Ding Y."/>
            <person name="Dinh H.H."/>
            <person name="Dugan-Rocha S."/>
            <person name="Fulton L.A."/>
            <person name="Gabisi R.A."/>
            <person name="Garner T.T."/>
            <person name="Godfrey J."/>
            <person name="Hawes A.C."/>
            <person name="Hernandez J."/>
            <person name="Hines S."/>
            <person name="Holder M."/>
            <person name="Hume J."/>
            <person name="Jhangiani S.N."/>
            <person name="Joshi V."/>
            <person name="Khan Z.M."/>
            <person name="Kirkness E.F."/>
            <person name="Cree A."/>
            <person name="Fowler R.G."/>
            <person name="Lee S."/>
            <person name="Lewis L.R."/>
            <person name="Li Z."/>
            <person name="Liu Y.-S."/>
            <person name="Moore S.M."/>
            <person name="Muzny D."/>
            <person name="Nazareth L.V."/>
            <person name="Ngo D.N."/>
            <person name="Okwuonu G.O."/>
            <person name="Pai G."/>
            <person name="Parker D."/>
            <person name="Paul H.A."/>
            <person name="Pfannkoch C."/>
            <person name="Pohl C.S."/>
            <person name="Rogers Y.-H.C."/>
            <person name="Ruiz S.J."/>
            <person name="Sabo A."/>
            <person name="Santibanez J."/>
            <person name="Schneider B.W."/>
            <person name="Smith S.M."/>
            <person name="Sodergren E."/>
            <person name="Svatek A.F."/>
            <person name="Utterback T.R."/>
            <person name="Vattathil S."/>
            <person name="Warren W."/>
            <person name="White C.S."/>
            <person name="Chinwalla A.T."/>
            <person name="Feng Y."/>
            <person name="Halpern A.L."/>
            <person name="Hillier L.W."/>
            <person name="Huang X."/>
            <person name="Minx P."/>
            <person name="Nelson J.O."/>
            <person name="Pepin K.H."/>
            <person name="Qin X."/>
            <person name="Sutton G.G."/>
            <person name="Venter E."/>
            <person name="Walenz B.P."/>
            <person name="Wallis J.W."/>
            <person name="Worley K.C."/>
            <person name="Yang S.-P."/>
            <person name="Jones S.M."/>
            <person name="Marra M.A."/>
            <person name="Rocchi M."/>
            <person name="Schein J.E."/>
            <person name="Baertsch R."/>
            <person name="Clarke L."/>
            <person name="Csuros M."/>
            <person name="Glasscock J."/>
            <person name="Harris R.A."/>
            <person name="Havlak P."/>
            <person name="Jackson A.R."/>
            <person name="Jiang H."/>
            <person name="Liu Y."/>
            <person name="Messina D.N."/>
            <person name="Shen Y."/>
            <person name="Song H.X.-Z."/>
            <person name="Wylie T."/>
            <person name="Zhang L."/>
            <person name="Birney E."/>
            <person name="Han K."/>
            <person name="Konkel M.K."/>
            <person name="Lee J."/>
            <person name="Smit A.F.A."/>
            <person name="Ullmer B."/>
            <person name="Wang H."/>
            <person name="Xing J."/>
            <person name="Burhans R."/>
            <person name="Cheng Z."/>
            <person name="Karro J.E."/>
            <person name="Ma J."/>
            <person name="Raney B."/>
            <person name="She X."/>
            <person name="Cox M.J."/>
            <person name="Demuth J.P."/>
            <person name="Dumas L.J."/>
            <person name="Han S.-G."/>
            <person name="Hopkins J."/>
            <person name="Karimpour-Fard A."/>
            <person name="Kim Y.H."/>
            <person name="Pollack J.R."/>
            <person name="Vinar T."/>
            <person name="Addo-Quaye C."/>
            <person name="Degenhardt J."/>
            <person name="Denby A."/>
            <person name="Hubisz M.J."/>
            <person name="Indap A."/>
            <person name="Kosiol C."/>
            <person name="Lahn B.T."/>
            <person name="Lawson H.A."/>
            <person name="Marklein A."/>
            <person name="Nielsen R."/>
            <person name="Vallender E.J."/>
            <person name="Clark A.G."/>
            <person name="Ferguson B."/>
            <person name="Hernandez R.D."/>
            <person name="Hirani K."/>
            <person name="Kehrer-Sawatzki H."/>
            <person name="Kolb J."/>
            <person name="Patil S."/>
            <person name="Pu L.-L."/>
            <person name="Ren Y."/>
            <person name="Smith D.G."/>
            <person name="Wheeler D.A."/>
            <person name="Schenck I."/>
            <person name="Ball E.V."/>
            <person name="Chen R."/>
            <person name="Cooper D.N."/>
            <person name="Giardine B."/>
            <person name="Hsu F."/>
            <person name="Kent W.J."/>
            <person name="Lesk A."/>
            <person name="Nelson D.L."/>
            <person name="O'brien W.E."/>
            <person name="Pruefer K."/>
            <person name="Stenson P.D."/>
            <person name="Wallace J.C."/>
            <person name="Ke H."/>
            <person name="Liu X.-M."/>
            <person name="Wang P."/>
            <person name="Xiang A.P."/>
            <person name="Yang F."/>
            <person name="Barber G.P."/>
            <person name="Haussler D."/>
            <person name="Karolchik D."/>
            <person name="Kern A.D."/>
            <person name="Kuhn R.M."/>
            <person name="Smith K.E."/>
            <person name="Zwieg A.S."/>
        </authorList>
    </citation>
    <scope>NUCLEOTIDE SEQUENCE [LARGE SCALE GENOMIC DNA]</scope>
    <source>
        <strain evidence="3">17573</strain>
    </source>
</reference>
<dbReference type="Proteomes" id="UP000006718">
    <property type="component" value="Chromosome 1"/>
</dbReference>
<name>A0A5F7ZD34_MACMU</name>
<dbReference type="FunCoup" id="A0A5F7ZD34">
    <property type="interactions" value="2"/>
</dbReference>
<proteinExistence type="predicted"/>
<dbReference type="ExpressionAtlas" id="A0A5F7ZD34">
    <property type="expression patterns" value="baseline"/>
</dbReference>